<protein>
    <submittedName>
        <fullName evidence="4">G protein-coupled receptor</fullName>
    </submittedName>
</protein>
<evidence type="ECO:0000313" key="4">
    <source>
        <dbReference type="WBParaSite" id="NBR_0000038201-mRNA-1"/>
    </source>
</evidence>
<feature type="transmembrane region" description="Helical" evidence="1">
    <location>
        <begin position="133"/>
        <end position="153"/>
    </location>
</feature>
<evidence type="ECO:0000313" key="2">
    <source>
        <dbReference type="EMBL" id="VDL62939.1"/>
    </source>
</evidence>
<dbReference type="WBParaSite" id="NBR_0000038201-mRNA-1">
    <property type="protein sequence ID" value="NBR_0000038201-mRNA-1"/>
    <property type="gene ID" value="NBR_0000038201"/>
</dbReference>
<gene>
    <name evidence="2" type="ORF">NBR_LOCUS383</name>
</gene>
<dbReference type="Proteomes" id="UP000271162">
    <property type="component" value="Unassembled WGS sequence"/>
</dbReference>
<name>A0A0N4XD20_NIPBR</name>
<feature type="transmembrane region" description="Helical" evidence="1">
    <location>
        <begin position="89"/>
        <end position="113"/>
    </location>
</feature>
<keyword evidence="3" id="KW-1185">Reference proteome</keyword>
<dbReference type="EMBL" id="UYSL01000146">
    <property type="protein sequence ID" value="VDL62939.1"/>
    <property type="molecule type" value="Genomic_DNA"/>
</dbReference>
<evidence type="ECO:0000256" key="1">
    <source>
        <dbReference type="SAM" id="Phobius"/>
    </source>
</evidence>
<keyword evidence="1" id="KW-1133">Transmembrane helix</keyword>
<reference evidence="4" key="1">
    <citation type="submission" date="2017-02" db="UniProtKB">
        <authorList>
            <consortium name="WormBaseParasite"/>
        </authorList>
    </citation>
    <scope>IDENTIFICATION</scope>
</reference>
<dbReference type="Pfam" id="PF10321">
    <property type="entry name" value="7TM_GPCR_Srt"/>
    <property type="match status" value="1"/>
</dbReference>
<dbReference type="STRING" id="27835.A0A0N4XD20"/>
<accession>A0A0N4XD20</accession>
<keyword evidence="1" id="KW-0812">Transmembrane</keyword>
<feature type="transmembrane region" description="Helical" evidence="1">
    <location>
        <begin position="53"/>
        <end position="77"/>
    </location>
</feature>
<dbReference type="PANTHER" id="PTHR23021:SF11">
    <property type="entry name" value="SERPENTINE RECEPTOR, CLASS T"/>
    <property type="match status" value="1"/>
</dbReference>
<keyword evidence="1" id="KW-0472">Membrane</keyword>
<dbReference type="InterPro" id="IPR019425">
    <property type="entry name" value="7TM_GPCR_serpentine_rcpt_Srt"/>
</dbReference>
<evidence type="ECO:0000313" key="3">
    <source>
        <dbReference type="Proteomes" id="UP000271162"/>
    </source>
</evidence>
<sequence length="189" mass="21652">MDYFRVVYSPKFPLAKVFAAMLFAYIFNVKSLYPDPEMYSCNGTVDTLYPNLGIGMLFLVLGVVYQIIYIPCIIVMTRKPLFDMPCFKIMVYMGISDVTCLFICADLAGIWQLAGTMYCHSPAFSYVTGNIAMGNRIIVWLALPTLYFCYFAFFERPLLYNPIVFTFMFDPHTAISKRLQGVTQIYSGY</sequence>
<dbReference type="OMA" id="ACAINIA"/>
<organism evidence="4">
    <name type="scientific">Nippostrongylus brasiliensis</name>
    <name type="common">Rat hookworm</name>
    <dbReference type="NCBI Taxonomy" id="27835"/>
    <lineage>
        <taxon>Eukaryota</taxon>
        <taxon>Metazoa</taxon>
        <taxon>Ecdysozoa</taxon>
        <taxon>Nematoda</taxon>
        <taxon>Chromadorea</taxon>
        <taxon>Rhabditida</taxon>
        <taxon>Rhabditina</taxon>
        <taxon>Rhabditomorpha</taxon>
        <taxon>Strongyloidea</taxon>
        <taxon>Heligmosomidae</taxon>
        <taxon>Nippostrongylus</taxon>
    </lineage>
</organism>
<proteinExistence type="predicted"/>
<dbReference type="AlphaFoldDB" id="A0A0N4XD20"/>
<reference evidence="2 3" key="2">
    <citation type="submission" date="2018-11" db="EMBL/GenBank/DDBJ databases">
        <authorList>
            <consortium name="Pathogen Informatics"/>
        </authorList>
    </citation>
    <scope>NUCLEOTIDE SEQUENCE [LARGE SCALE GENOMIC DNA]</scope>
</reference>
<feature type="transmembrane region" description="Helical" evidence="1">
    <location>
        <begin position="12"/>
        <end position="33"/>
    </location>
</feature>
<dbReference type="PANTHER" id="PTHR23021">
    <property type="entry name" value="SERPENTINE RECEPTOR, CLASS T"/>
    <property type="match status" value="1"/>
</dbReference>